<dbReference type="NCBIfam" id="TIGR00206">
    <property type="entry name" value="fliF"/>
    <property type="match status" value="1"/>
</dbReference>
<organism evidence="14 15">
    <name type="scientific">Brevibacillus fluminis</name>
    <dbReference type="NCBI Taxonomy" id="511487"/>
    <lineage>
        <taxon>Bacteria</taxon>
        <taxon>Bacillati</taxon>
        <taxon>Bacillota</taxon>
        <taxon>Bacilli</taxon>
        <taxon>Bacillales</taxon>
        <taxon>Paenibacillaceae</taxon>
        <taxon>Brevibacillus</taxon>
    </lineage>
</organism>
<evidence type="ECO:0000256" key="5">
    <source>
        <dbReference type="ARBA" id="ARBA00022692"/>
    </source>
</evidence>
<dbReference type="AlphaFoldDB" id="A0A3M8DUM6"/>
<evidence type="ECO:0000313" key="15">
    <source>
        <dbReference type="Proteomes" id="UP000271031"/>
    </source>
</evidence>
<gene>
    <name evidence="14" type="primary">fliF</name>
    <name evidence="14" type="ORF">EDM56_03775</name>
</gene>
<dbReference type="Proteomes" id="UP000271031">
    <property type="component" value="Unassembled WGS sequence"/>
</dbReference>
<evidence type="ECO:0000256" key="11">
    <source>
        <dbReference type="SAM" id="Phobius"/>
    </source>
</evidence>
<evidence type="ECO:0000256" key="1">
    <source>
        <dbReference type="ARBA" id="ARBA00004117"/>
    </source>
</evidence>
<keyword evidence="14" id="KW-0282">Flagellum</keyword>
<dbReference type="EMBL" id="RHHQ01000004">
    <property type="protein sequence ID" value="RNB91880.1"/>
    <property type="molecule type" value="Genomic_DNA"/>
</dbReference>
<dbReference type="Pfam" id="PF08345">
    <property type="entry name" value="YscJ_FliF_C"/>
    <property type="match status" value="1"/>
</dbReference>
<evidence type="ECO:0000256" key="3">
    <source>
        <dbReference type="ARBA" id="ARBA00007971"/>
    </source>
</evidence>
<dbReference type="PIRSF" id="PIRSF004862">
    <property type="entry name" value="FliF"/>
    <property type="match status" value="1"/>
</dbReference>
<dbReference type="PRINTS" id="PR01009">
    <property type="entry name" value="FLGMRINGFLIF"/>
</dbReference>
<evidence type="ECO:0000256" key="9">
    <source>
        <dbReference type="PIRNR" id="PIRNR004862"/>
    </source>
</evidence>
<keyword evidence="14" id="KW-0966">Cell projection</keyword>
<dbReference type="PANTHER" id="PTHR30046">
    <property type="entry name" value="FLAGELLAR M-RING PROTEIN"/>
    <property type="match status" value="1"/>
</dbReference>
<comment type="function">
    <text evidence="9">The M ring may be actively involved in energy transduction.</text>
</comment>
<keyword evidence="5 11" id="KW-0812">Transmembrane</keyword>
<dbReference type="CDD" id="cd12087">
    <property type="entry name" value="TM_EGFR-like"/>
    <property type="match status" value="1"/>
</dbReference>
<feature type="domain" description="Flagellar M-ring C-terminal" evidence="13">
    <location>
        <begin position="261"/>
        <end position="401"/>
    </location>
</feature>
<dbReference type="GO" id="GO:0009431">
    <property type="term" value="C:bacterial-type flagellum basal body, MS ring"/>
    <property type="evidence" value="ECO:0007669"/>
    <property type="project" value="InterPro"/>
</dbReference>
<dbReference type="Pfam" id="PF01514">
    <property type="entry name" value="YscJ_FliF"/>
    <property type="match status" value="1"/>
</dbReference>
<feature type="domain" description="Flagellar M-ring N-terminal" evidence="12">
    <location>
        <begin position="46"/>
        <end position="223"/>
    </location>
</feature>
<dbReference type="InterPro" id="IPR045851">
    <property type="entry name" value="AMP-bd_C_sf"/>
</dbReference>
<name>A0A3M8DUM6_9BACL</name>
<reference evidence="14 15" key="1">
    <citation type="submission" date="2018-10" db="EMBL/GenBank/DDBJ databases">
        <title>Phylogenomics of Brevibacillus.</title>
        <authorList>
            <person name="Dunlap C."/>
        </authorList>
    </citation>
    <scope>NUCLEOTIDE SEQUENCE [LARGE SCALE GENOMIC DNA]</scope>
    <source>
        <strain evidence="14 15">JCM 15716</strain>
    </source>
</reference>
<feature type="region of interest" description="Disordered" evidence="10">
    <location>
        <begin position="309"/>
        <end position="347"/>
    </location>
</feature>
<keyword evidence="14" id="KW-0969">Cilium</keyword>
<dbReference type="InterPro" id="IPR006182">
    <property type="entry name" value="FliF_N_dom"/>
</dbReference>
<feature type="transmembrane region" description="Helical" evidence="11">
    <location>
        <begin position="444"/>
        <end position="464"/>
    </location>
</feature>
<dbReference type="GO" id="GO:0071973">
    <property type="term" value="P:bacterial-type flagellum-dependent cell motility"/>
    <property type="evidence" value="ECO:0007669"/>
    <property type="project" value="InterPro"/>
</dbReference>
<dbReference type="GO" id="GO:0003774">
    <property type="term" value="F:cytoskeletal motor activity"/>
    <property type="evidence" value="ECO:0007669"/>
    <property type="project" value="InterPro"/>
</dbReference>
<evidence type="ECO:0000256" key="10">
    <source>
        <dbReference type="SAM" id="MobiDB-lite"/>
    </source>
</evidence>
<dbReference type="PANTHER" id="PTHR30046:SF0">
    <property type="entry name" value="FLAGELLAR M-RING PROTEIN"/>
    <property type="match status" value="1"/>
</dbReference>
<dbReference type="Gene3D" id="3.30.300.30">
    <property type="match status" value="1"/>
</dbReference>
<dbReference type="OrthoDB" id="9807026at2"/>
<evidence type="ECO:0000256" key="7">
    <source>
        <dbReference type="ARBA" id="ARBA00023136"/>
    </source>
</evidence>
<dbReference type="InterPro" id="IPR000067">
    <property type="entry name" value="FlgMring_FliF"/>
</dbReference>
<comment type="subcellular location">
    <subcellularLocation>
        <location evidence="1 9">Bacterial flagellum basal body</location>
    </subcellularLocation>
    <subcellularLocation>
        <location evidence="2">Cell membrane</location>
        <topology evidence="2">Multi-pass membrane protein</topology>
    </subcellularLocation>
</comment>
<evidence type="ECO:0000256" key="4">
    <source>
        <dbReference type="ARBA" id="ARBA00022475"/>
    </source>
</evidence>
<sequence>MNERLLQYKNQIVEKWNSLTRKQKLIFSSIVIFLLVSLGLYIYIASRPVYVSLFKQPLSEQEIGTIKQELDSSKVDYHIINNGTGIEVPQVNAQDVIVDLAAKGIPSTAGISTQIFTGTSSFGITDRQFDVLKKDALQAELKKMLERVDGVQTAQVMLTLPNDDVWVTETKEQASASVIVQIEPGKQLTPEQTRALYFIVSRSVPNLPTDQITITDQYSNLLKLPDTDDSTNSMSAYQQQEKIKAEVQANIQKDIYNFLGVIMGRDKVIVQTAVKMDFANEKREEKLVTAPDTTNNEGLVISAKKLSETFSGQGTPPGGTAGTGQNDVPSFPGASQSGSNSNYEKTDDIVNREVNRITRNIVESPYKLVDLSINVGVEPPTGGQLDQQTMDSIRQVLRNVVKVSLSEKGVSLTQDELDQRISIFPRTFSGKVVVEQQTGLSPSLLIGAGVLALLALGAVGFMVFRRRKQAQQLQEEFTDIPEPQIFEVPDLQYDENSDEVVVRKQLEKLARSRPDEFVVLLRTWLAED</sequence>
<evidence type="ECO:0000313" key="14">
    <source>
        <dbReference type="EMBL" id="RNB91880.1"/>
    </source>
</evidence>
<protein>
    <recommendedName>
        <fullName evidence="9">Flagellar M-ring protein</fullName>
    </recommendedName>
</protein>
<proteinExistence type="inferred from homology"/>
<keyword evidence="4" id="KW-1003">Cell membrane</keyword>
<evidence type="ECO:0000256" key="6">
    <source>
        <dbReference type="ARBA" id="ARBA00022989"/>
    </source>
</evidence>
<comment type="caution">
    <text evidence="14">The sequence shown here is derived from an EMBL/GenBank/DDBJ whole genome shotgun (WGS) entry which is preliminary data.</text>
</comment>
<evidence type="ECO:0000256" key="8">
    <source>
        <dbReference type="ARBA" id="ARBA00023143"/>
    </source>
</evidence>
<evidence type="ECO:0000259" key="12">
    <source>
        <dbReference type="Pfam" id="PF01514"/>
    </source>
</evidence>
<comment type="similarity">
    <text evidence="3 9">Belongs to the FliF family.</text>
</comment>
<feature type="compositionally biased region" description="Polar residues" evidence="10">
    <location>
        <begin position="333"/>
        <end position="343"/>
    </location>
</feature>
<evidence type="ECO:0000259" key="13">
    <source>
        <dbReference type="Pfam" id="PF08345"/>
    </source>
</evidence>
<keyword evidence="15" id="KW-1185">Reference proteome</keyword>
<evidence type="ECO:0000256" key="2">
    <source>
        <dbReference type="ARBA" id="ARBA00004651"/>
    </source>
</evidence>
<feature type="transmembrane region" description="Helical" evidence="11">
    <location>
        <begin position="25"/>
        <end position="44"/>
    </location>
</feature>
<keyword evidence="7 11" id="KW-0472">Membrane</keyword>
<dbReference type="InterPro" id="IPR043427">
    <property type="entry name" value="YscJ/FliF"/>
</dbReference>
<dbReference type="RefSeq" id="WP_122916542.1">
    <property type="nucleotide sequence ID" value="NZ_RHHQ01000004.1"/>
</dbReference>
<dbReference type="InterPro" id="IPR013556">
    <property type="entry name" value="Flag_M-ring_C"/>
</dbReference>
<accession>A0A3M8DUM6</accession>
<dbReference type="GO" id="GO:0005886">
    <property type="term" value="C:plasma membrane"/>
    <property type="evidence" value="ECO:0007669"/>
    <property type="project" value="UniProtKB-SubCell"/>
</dbReference>
<keyword evidence="6 11" id="KW-1133">Transmembrane helix</keyword>
<keyword evidence="8 9" id="KW-0975">Bacterial flagellum</keyword>